<keyword evidence="10" id="KW-1185">Reference proteome</keyword>
<dbReference type="GO" id="GO:0004674">
    <property type="term" value="F:protein serine/threonine kinase activity"/>
    <property type="evidence" value="ECO:0007669"/>
    <property type="project" value="UniProtKB-KW"/>
</dbReference>
<feature type="region of interest" description="Disordered" evidence="6">
    <location>
        <begin position="291"/>
        <end position="313"/>
    </location>
</feature>
<evidence type="ECO:0000256" key="7">
    <source>
        <dbReference type="SAM" id="Phobius"/>
    </source>
</evidence>
<dbReference type="OrthoDB" id="581647at2"/>
<dbReference type="InterPro" id="IPR017441">
    <property type="entry name" value="Protein_kinase_ATP_BS"/>
</dbReference>
<dbReference type="InterPro" id="IPR011009">
    <property type="entry name" value="Kinase-like_dom_sf"/>
</dbReference>
<evidence type="ECO:0000256" key="5">
    <source>
        <dbReference type="PROSITE-ProRule" id="PRU10141"/>
    </source>
</evidence>
<evidence type="ECO:0000256" key="3">
    <source>
        <dbReference type="ARBA" id="ARBA00022777"/>
    </source>
</evidence>
<dbReference type="InterPro" id="IPR000719">
    <property type="entry name" value="Prot_kinase_dom"/>
</dbReference>
<dbReference type="PROSITE" id="PS00107">
    <property type="entry name" value="PROTEIN_KINASE_ATP"/>
    <property type="match status" value="1"/>
</dbReference>
<feature type="domain" description="Protein kinase" evidence="8">
    <location>
        <begin position="15"/>
        <end position="287"/>
    </location>
</feature>
<dbReference type="Pfam" id="PF18933">
    <property type="entry name" value="PsbP_2"/>
    <property type="match status" value="1"/>
</dbReference>
<proteinExistence type="predicted"/>
<keyword evidence="7" id="KW-1133">Transmembrane helix</keyword>
<dbReference type="Proteomes" id="UP000002384">
    <property type="component" value="Chromosome"/>
</dbReference>
<dbReference type="SMART" id="SM00220">
    <property type="entry name" value="S_TKc"/>
    <property type="match status" value="1"/>
</dbReference>
<gene>
    <name evidence="9" type="ordered locus">PCC7424_1642</name>
</gene>
<dbReference type="SUPFAM" id="SSF55724">
    <property type="entry name" value="Mog1p/PsbP-like"/>
    <property type="match status" value="1"/>
</dbReference>
<sequence length="500" mass="56238">MIDWQPGKLLKNGKYSLTRELGQGGFGITYLAKNQDGQPVVIKTLNTTTIHQQSLNFEKFKEDFYQEAIRLAKCSHHSHIVNIIELIPDVEGLPCIVMEYVSGQTLFELVQQQGFLSSEIALAYIEQIGSALQSVHQQGILHRDIKPHNILIRDNQKDAVLIDFGIAREFDPKKVGAHLTSFESQGYTPIEQLASYSKYQSSYYTDVYGLAATLYFILTGQTPVDARNRALFASQEKDPLIPPQSLNPKIDNKLSQAILEGMEIYPENRPQTISTWLNLLRETSPKLSYSTTIQSVPPSVNTNQGKPTLSTPPISKKRMGLGLSILVSLITIFSIGIYLIFGKNLPYNLAKYSGQGLSLEYPSHWTLSSYEPNTFNPVFAQLLAPNSGNNKVFPSKLVLEIIHLSQPSSLEEITEQTIQEIKQFLPNATLIENQKITLAGSQAYQLIYTGEEEQELIKRKQVGILDNNKLYVMTYEAKIDQYSQYEKLADKIMNSVQLLP</sequence>
<evidence type="ECO:0000259" key="8">
    <source>
        <dbReference type="PROSITE" id="PS50011"/>
    </source>
</evidence>
<dbReference type="STRING" id="65393.PCC7424_1642"/>
<evidence type="ECO:0000313" key="10">
    <source>
        <dbReference type="Proteomes" id="UP000002384"/>
    </source>
</evidence>
<feature type="binding site" evidence="5">
    <location>
        <position position="43"/>
    </location>
    <ligand>
        <name>ATP</name>
        <dbReference type="ChEBI" id="CHEBI:30616"/>
    </ligand>
</feature>
<dbReference type="AlphaFoldDB" id="B7KAX0"/>
<reference evidence="10" key="1">
    <citation type="journal article" date="2011" name="MBio">
        <title>Novel metabolic attributes of the genus Cyanothece, comprising a group of unicellular nitrogen-fixing Cyanobacteria.</title>
        <authorList>
            <person name="Bandyopadhyay A."/>
            <person name="Elvitigala T."/>
            <person name="Welsh E."/>
            <person name="Stockel J."/>
            <person name="Liberton M."/>
            <person name="Min H."/>
            <person name="Sherman L.A."/>
            <person name="Pakrasi H.B."/>
        </authorList>
    </citation>
    <scope>NUCLEOTIDE SEQUENCE [LARGE SCALE GENOMIC DNA]</scope>
    <source>
        <strain evidence="10">PCC 7424</strain>
    </source>
</reference>
<keyword evidence="7" id="KW-0472">Membrane</keyword>
<evidence type="ECO:0000256" key="4">
    <source>
        <dbReference type="ARBA" id="ARBA00022840"/>
    </source>
</evidence>
<organism evidence="9 10">
    <name type="scientific">Gloeothece citriformis (strain PCC 7424)</name>
    <name type="common">Cyanothece sp. (strain PCC 7424)</name>
    <dbReference type="NCBI Taxonomy" id="65393"/>
    <lineage>
        <taxon>Bacteria</taxon>
        <taxon>Bacillati</taxon>
        <taxon>Cyanobacteriota</taxon>
        <taxon>Cyanophyceae</taxon>
        <taxon>Oscillatoriophycideae</taxon>
        <taxon>Chroococcales</taxon>
        <taxon>Aphanothecaceae</taxon>
        <taxon>Gloeothece</taxon>
        <taxon>Gloeothece citriformis</taxon>
    </lineage>
</organism>
<dbReference type="KEGG" id="cyc:PCC7424_1642"/>
<dbReference type="EMBL" id="CP001291">
    <property type="protein sequence ID" value="ACK70080.1"/>
    <property type="molecule type" value="Genomic_DNA"/>
</dbReference>
<dbReference type="Gene3D" id="1.10.510.10">
    <property type="entry name" value="Transferase(Phosphotransferase) domain 1"/>
    <property type="match status" value="1"/>
</dbReference>
<dbReference type="Gene3D" id="3.40.1000.10">
    <property type="entry name" value="Mog1/PsbP, alpha/beta/alpha sandwich"/>
    <property type="match status" value="1"/>
</dbReference>
<evidence type="ECO:0000256" key="1">
    <source>
        <dbReference type="ARBA" id="ARBA00022679"/>
    </source>
</evidence>
<dbReference type="HOGENOM" id="CLU_544818_0_0_3"/>
<dbReference type="InterPro" id="IPR008271">
    <property type="entry name" value="Ser/Thr_kinase_AS"/>
</dbReference>
<dbReference type="eggNOG" id="COG5435">
    <property type="taxonomic scope" value="Bacteria"/>
</dbReference>
<dbReference type="eggNOG" id="COG0515">
    <property type="taxonomic scope" value="Bacteria"/>
</dbReference>
<keyword evidence="4 5" id="KW-0067">ATP-binding</keyword>
<dbReference type="PANTHER" id="PTHR43289:SF34">
    <property type="entry name" value="SERINE_THREONINE-PROTEIN KINASE YBDM-RELATED"/>
    <property type="match status" value="1"/>
</dbReference>
<dbReference type="PANTHER" id="PTHR43289">
    <property type="entry name" value="MITOGEN-ACTIVATED PROTEIN KINASE KINASE KINASE 20-RELATED"/>
    <property type="match status" value="1"/>
</dbReference>
<dbReference type="RefSeq" id="WP_012599024.1">
    <property type="nucleotide sequence ID" value="NC_011729.1"/>
</dbReference>
<dbReference type="InterPro" id="IPR016123">
    <property type="entry name" value="Mog1/PsbP_a/b/a-sand"/>
</dbReference>
<name>B7KAX0_GLOC7</name>
<protein>
    <submittedName>
        <fullName evidence="9">Serine/threonine protein kinase</fullName>
    </submittedName>
</protein>
<evidence type="ECO:0000313" key="9">
    <source>
        <dbReference type="EMBL" id="ACK70080.1"/>
    </source>
</evidence>
<dbReference type="PROSITE" id="PS00108">
    <property type="entry name" value="PROTEIN_KINASE_ST"/>
    <property type="match status" value="1"/>
</dbReference>
<dbReference type="PROSITE" id="PS50011">
    <property type="entry name" value="PROTEIN_KINASE_DOM"/>
    <property type="match status" value="1"/>
</dbReference>
<dbReference type="CDD" id="cd14014">
    <property type="entry name" value="STKc_PknB_like"/>
    <property type="match status" value="1"/>
</dbReference>
<feature type="transmembrane region" description="Helical" evidence="7">
    <location>
        <begin position="319"/>
        <end position="341"/>
    </location>
</feature>
<dbReference type="SUPFAM" id="SSF56112">
    <property type="entry name" value="Protein kinase-like (PK-like)"/>
    <property type="match status" value="1"/>
</dbReference>
<evidence type="ECO:0000256" key="6">
    <source>
        <dbReference type="SAM" id="MobiDB-lite"/>
    </source>
</evidence>
<keyword evidence="9" id="KW-0723">Serine/threonine-protein kinase</keyword>
<dbReference type="GO" id="GO:0005524">
    <property type="term" value="F:ATP binding"/>
    <property type="evidence" value="ECO:0007669"/>
    <property type="project" value="UniProtKB-UniRule"/>
</dbReference>
<keyword evidence="3 9" id="KW-0418">Kinase</keyword>
<keyword evidence="1" id="KW-0808">Transferase</keyword>
<keyword evidence="2 5" id="KW-0547">Nucleotide-binding</keyword>
<dbReference type="Pfam" id="PF00069">
    <property type="entry name" value="Pkinase"/>
    <property type="match status" value="1"/>
</dbReference>
<accession>B7KAX0</accession>
<evidence type="ECO:0000256" key="2">
    <source>
        <dbReference type="ARBA" id="ARBA00022741"/>
    </source>
</evidence>
<keyword evidence="7" id="KW-0812">Transmembrane</keyword>